<evidence type="ECO:0000313" key="7">
    <source>
        <dbReference type="EMBL" id="KAE9057432.1"/>
    </source>
</evidence>
<dbReference type="GO" id="GO:0005576">
    <property type="term" value="C:extracellular region"/>
    <property type="evidence" value="ECO:0007669"/>
    <property type="project" value="UniProtKB-SubCell"/>
</dbReference>
<evidence type="ECO:0000313" key="15">
    <source>
        <dbReference type="Proteomes" id="UP000440367"/>
    </source>
</evidence>
<evidence type="ECO:0000313" key="6">
    <source>
        <dbReference type="EMBL" id="KAE8917477.1"/>
    </source>
</evidence>
<dbReference type="EMBL" id="QXGF01007168">
    <property type="protein sequence ID" value="KAE8917477.1"/>
    <property type="molecule type" value="Genomic_DNA"/>
</dbReference>
<evidence type="ECO:0000313" key="11">
    <source>
        <dbReference type="EMBL" id="KAE9261758.1"/>
    </source>
</evidence>
<dbReference type="EMBL" id="QXGB01002345">
    <property type="protein sequence ID" value="KAE9178863.1"/>
    <property type="molecule type" value="Genomic_DNA"/>
</dbReference>
<evidence type="ECO:0000256" key="5">
    <source>
        <dbReference type="RuleBase" id="RU367124"/>
    </source>
</evidence>
<dbReference type="EMBL" id="QXGE01008576">
    <property type="protein sequence ID" value="KAE9261758.1"/>
    <property type="molecule type" value="Genomic_DNA"/>
</dbReference>
<reference evidence="12 13" key="1">
    <citation type="submission" date="2018-08" db="EMBL/GenBank/DDBJ databases">
        <title>Genomic investigation of the strawberry pathogen Phytophthora fragariae indicates pathogenicity is determined by transcriptional variation in three key races.</title>
        <authorList>
            <person name="Adams T.M."/>
            <person name="Armitage A.D."/>
            <person name="Sobczyk M.K."/>
            <person name="Bates H.J."/>
            <person name="Dunwell J.M."/>
            <person name="Nellist C.F."/>
            <person name="Harrison R.J."/>
        </authorList>
    </citation>
    <scope>NUCLEOTIDE SEQUENCE [LARGE SCALE GENOMIC DNA]</scope>
    <source>
        <strain evidence="11 14">A4</strain>
        <strain evidence="9 15">BC-1</strain>
        <strain evidence="10 13">NOV-27</strain>
        <strain evidence="8 16">NOV-5</strain>
        <strain evidence="7 17">NOV-71</strain>
        <strain evidence="6 12">NOV-9</strain>
    </source>
</reference>
<dbReference type="AlphaFoldDB" id="A0A6A3DD23"/>
<dbReference type="Proteomes" id="UP000433483">
    <property type="component" value="Unassembled WGS sequence"/>
</dbReference>
<comment type="caution">
    <text evidence="6">The sequence shown here is derived from an EMBL/GenBank/DDBJ whole genome shotgun (WGS) entry which is preliminary data.</text>
</comment>
<proteinExistence type="inferred from homology"/>
<evidence type="ECO:0000313" key="17">
    <source>
        <dbReference type="Proteomes" id="UP000441208"/>
    </source>
</evidence>
<accession>A0A6A3DD23</accession>
<evidence type="ECO:0000256" key="4">
    <source>
        <dbReference type="ARBA" id="ARBA00022729"/>
    </source>
</evidence>
<dbReference type="EMBL" id="QXGA01008602">
    <property type="protein sequence ID" value="KAE9057841.1"/>
    <property type="molecule type" value="Genomic_DNA"/>
</dbReference>
<keyword evidence="4 5" id="KW-0732">Signal</keyword>
<evidence type="ECO:0000313" key="12">
    <source>
        <dbReference type="Proteomes" id="UP000429523"/>
    </source>
</evidence>
<comment type="function">
    <text evidence="5">Effector that suppresses plant defense responses during pathogen infection.</text>
</comment>
<dbReference type="OrthoDB" id="125806at2759"/>
<evidence type="ECO:0000313" key="14">
    <source>
        <dbReference type="Proteomes" id="UP000437068"/>
    </source>
</evidence>
<dbReference type="Proteomes" id="UP000441208">
    <property type="component" value="Unassembled WGS sequence"/>
</dbReference>
<keyword evidence="3 5" id="KW-0964">Secreted</keyword>
<evidence type="ECO:0000256" key="1">
    <source>
        <dbReference type="ARBA" id="ARBA00004613"/>
    </source>
</evidence>
<dbReference type="Proteomes" id="UP000429523">
    <property type="component" value="Unassembled WGS sequence"/>
</dbReference>
<comment type="subcellular location">
    <subcellularLocation>
        <location evidence="1 5">Secreted</location>
    </subcellularLocation>
</comment>
<dbReference type="Pfam" id="PF16810">
    <property type="entry name" value="RXLR"/>
    <property type="match status" value="1"/>
</dbReference>
<protein>
    <recommendedName>
        <fullName evidence="5">RxLR effector protein</fullName>
    </recommendedName>
</protein>
<evidence type="ECO:0000313" key="9">
    <source>
        <dbReference type="EMBL" id="KAE9163470.1"/>
    </source>
</evidence>
<sequence>MRLFNATLVVLAAVLLASGTTVSKADQSSVSNMDVVHPSHVLAGEDKRFLRSHQAPDAEDELPEYEEERVKYPFAGVDSLFAARTFQRMSEDEVFRFKMFREWAARGVHEAHIGEHAPKSIHDLYKVYQGMHGANRT</sequence>
<feature type="signal peptide" evidence="5">
    <location>
        <begin position="1"/>
        <end position="25"/>
    </location>
</feature>
<name>A0A6A3DD23_9STRA</name>
<comment type="domain">
    <text evidence="5">The RxLR-dEER motif acts to carry the protein into the host cell cytoplasm through binding to cell surface phosphatidylinositol-3-phosphate.</text>
</comment>
<dbReference type="InterPro" id="IPR031825">
    <property type="entry name" value="RXLR"/>
</dbReference>
<organism evidence="6 12">
    <name type="scientific">Phytophthora fragariae</name>
    <dbReference type="NCBI Taxonomy" id="53985"/>
    <lineage>
        <taxon>Eukaryota</taxon>
        <taxon>Sar</taxon>
        <taxon>Stramenopiles</taxon>
        <taxon>Oomycota</taxon>
        <taxon>Peronosporomycetes</taxon>
        <taxon>Peronosporales</taxon>
        <taxon>Peronosporaceae</taxon>
        <taxon>Phytophthora</taxon>
    </lineage>
</organism>
<evidence type="ECO:0000313" key="10">
    <source>
        <dbReference type="EMBL" id="KAE9178863.1"/>
    </source>
</evidence>
<evidence type="ECO:0000313" key="13">
    <source>
        <dbReference type="Proteomes" id="UP000433483"/>
    </source>
</evidence>
<feature type="chain" id="PRO_5034170435" description="RxLR effector protein" evidence="5">
    <location>
        <begin position="26"/>
        <end position="137"/>
    </location>
</feature>
<evidence type="ECO:0000256" key="3">
    <source>
        <dbReference type="ARBA" id="ARBA00022525"/>
    </source>
</evidence>
<evidence type="ECO:0000313" key="16">
    <source>
        <dbReference type="Proteomes" id="UP000440732"/>
    </source>
</evidence>
<evidence type="ECO:0000313" key="8">
    <source>
        <dbReference type="EMBL" id="KAE9057841.1"/>
    </source>
</evidence>
<dbReference type="EMBL" id="QXGD01006299">
    <property type="protein sequence ID" value="KAE9163470.1"/>
    <property type="molecule type" value="Genomic_DNA"/>
</dbReference>
<evidence type="ECO:0000256" key="2">
    <source>
        <dbReference type="ARBA" id="ARBA00010400"/>
    </source>
</evidence>
<gene>
    <name evidence="11" type="ORF">PF001_g32301</name>
    <name evidence="9" type="ORF">PF002_g31856</name>
    <name evidence="10" type="ORF">PF005_g23907</name>
    <name evidence="8" type="ORF">PF006_g32312</name>
    <name evidence="7" type="ORF">PF007_g31648</name>
    <name evidence="6" type="ORF">PF009_g32202</name>
</gene>
<dbReference type="Proteomes" id="UP000440732">
    <property type="component" value="Unassembled WGS sequence"/>
</dbReference>
<keyword evidence="13" id="KW-1185">Reference proteome</keyword>
<dbReference type="Proteomes" id="UP000440367">
    <property type="component" value="Unassembled WGS sequence"/>
</dbReference>
<dbReference type="EMBL" id="QXFZ01007131">
    <property type="protein sequence ID" value="KAE9057432.1"/>
    <property type="molecule type" value="Genomic_DNA"/>
</dbReference>
<dbReference type="Proteomes" id="UP000437068">
    <property type="component" value="Unassembled WGS sequence"/>
</dbReference>
<comment type="similarity">
    <text evidence="2 5">Belongs to the RxLR effector family.</text>
</comment>